<feature type="compositionally biased region" description="Polar residues" evidence="2">
    <location>
        <begin position="317"/>
        <end position="326"/>
    </location>
</feature>
<dbReference type="Pfam" id="PF00857">
    <property type="entry name" value="Isochorismatase"/>
    <property type="match status" value="1"/>
</dbReference>
<dbReference type="CDD" id="cd00431">
    <property type="entry name" value="cysteine_hydrolases"/>
    <property type="match status" value="1"/>
</dbReference>
<feature type="region of interest" description="Disordered" evidence="2">
    <location>
        <begin position="97"/>
        <end position="124"/>
    </location>
</feature>
<dbReference type="InterPro" id="IPR027450">
    <property type="entry name" value="AlkB-like"/>
</dbReference>
<dbReference type="Gene3D" id="2.60.120.590">
    <property type="entry name" value="Alpha-ketoglutarate-dependent dioxygenase AlkB-like"/>
    <property type="match status" value="1"/>
</dbReference>
<comment type="similarity">
    <text evidence="1">Belongs to the isochorismatase family.</text>
</comment>
<organism evidence="4 5">
    <name type="scientific">Lophiostoma macrostomum CBS 122681</name>
    <dbReference type="NCBI Taxonomy" id="1314788"/>
    <lineage>
        <taxon>Eukaryota</taxon>
        <taxon>Fungi</taxon>
        <taxon>Dikarya</taxon>
        <taxon>Ascomycota</taxon>
        <taxon>Pezizomycotina</taxon>
        <taxon>Dothideomycetes</taxon>
        <taxon>Pleosporomycetidae</taxon>
        <taxon>Pleosporales</taxon>
        <taxon>Lophiostomataceae</taxon>
        <taxon>Lophiostoma</taxon>
    </lineage>
</organism>
<dbReference type="Gene3D" id="3.40.50.850">
    <property type="entry name" value="Isochorismatase-like"/>
    <property type="match status" value="1"/>
</dbReference>
<dbReference type="InterPro" id="IPR036380">
    <property type="entry name" value="Isochorismatase-like_sf"/>
</dbReference>
<dbReference type="OrthoDB" id="445341at2759"/>
<feature type="non-terminal residue" evidence="4">
    <location>
        <position position="1006"/>
    </location>
</feature>
<dbReference type="CDD" id="cd00299">
    <property type="entry name" value="GST_C_family"/>
    <property type="match status" value="1"/>
</dbReference>
<feature type="compositionally biased region" description="Polar residues" evidence="2">
    <location>
        <begin position="468"/>
        <end position="491"/>
    </location>
</feature>
<dbReference type="InterPro" id="IPR037151">
    <property type="entry name" value="AlkB-like_sf"/>
</dbReference>
<dbReference type="SUPFAM" id="SSF51197">
    <property type="entry name" value="Clavaminate synthase-like"/>
    <property type="match status" value="1"/>
</dbReference>
<feature type="compositionally biased region" description="Polar residues" evidence="2">
    <location>
        <begin position="355"/>
        <end position="364"/>
    </location>
</feature>
<dbReference type="GO" id="GO:0051213">
    <property type="term" value="F:dioxygenase activity"/>
    <property type="evidence" value="ECO:0007669"/>
    <property type="project" value="InterPro"/>
</dbReference>
<dbReference type="Gene3D" id="1.20.1050.10">
    <property type="match status" value="1"/>
</dbReference>
<evidence type="ECO:0000256" key="1">
    <source>
        <dbReference type="ARBA" id="ARBA00006336"/>
    </source>
</evidence>
<feature type="compositionally biased region" description="Polar residues" evidence="2">
    <location>
        <begin position="448"/>
        <end position="461"/>
    </location>
</feature>
<feature type="compositionally biased region" description="Basic and acidic residues" evidence="2">
    <location>
        <begin position="372"/>
        <end position="393"/>
    </location>
</feature>
<proteinExistence type="inferred from homology"/>
<evidence type="ECO:0000313" key="4">
    <source>
        <dbReference type="EMBL" id="KAF2659913.1"/>
    </source>
</evidence>
<name>A0A6A6TLW1_9PLEO</name>
<evidence type="ECO:0000256" key="2">
    <source>
        <dbReference type="SAM" id="MobiDB-lite"/>
    </source>
</evidence>
<dbReference type="SUPFAM" id="SSF52499">
    <property type="entry name" value="Isochorismatase-like hydrolases"/>
    <property type="match status" value="1"/>
</dbReference>
<dbReference type="InterPro" id="IPR032854">
    <property type="entry name" value="ALKBH3"/>
</dbReference>
<dbReference type="PANTHER" id="PTHR31212">
    <property type="entry name" value="ALPHA-KETOGLUTARATE-DEPENDENT DIOXYGENASE ALKB HOMOLOG 3"/>
    <property type="match status" value="1"/>
</dbReference>
<evidence type="ECO:0000259" key="3">
    <source>
        <dbReference type="PROSITE" id="PS51471"/>
    </source>
</evidence>
<dbReference type="InterPro" id="IPR005123">
    <property type="entry name" value="Oxoglu/Fe-dep_dioxygenase_dom"/>
</dbReference>
<feature type="region of interest" description="Disordered" evidence="2">
    <location>
        <begin position="683"/>
        <end position="705"/>
    </location>
</feature>
<dbReference type="Pfam" id="PF13410">
    <property type="entry name" value="GST_C_2"/>
    <property type="match status" value="1"/>
</dbReference>
<gene>
    <name evidence="4" type="ORF">K491DRAFT_553365</name>
</gene>
<protein>
    <recommendedName>
        <fullName evidence="3">Fe2OG dioxygenase domain-containing protein</fullName>
    </recommendedName>
</protein>
<dbReference type="AlphaFoldDB" id="A0A6A6TLW1"/>
<accession>A0A6A6TLW1</accession>
<keyword evidence="5" id="KW-1185">Reference proteome</keyword>
<dbReference type="PROSITE" id="PS51471">
    <property type="entry name" value="FE2OG_OXY"/>
    <property type="match status" value="1"/>
</dbReference>
<feature type="compositionally biased region" description="Basic and acidic residues" evidence="2">
    <location>
        <begin position="329"/>
        <end position="341"/>
    </location>
</feature>
<dbReference type="InterPro" id="IPR036282">
    <property type="entry name" value="Glutathione-S-Trfase_C_sf"/>
</dbReference>
<dbReference type="GO" id="GO:0006307">
    <property type="term" value="P:DNA alkylation repair"/>
    <property type="evidence" value="ECO:0007669"/>
    <property type="project" value="InterPro"/>
</dbReference>
<dbReference type="InterPro" id="IPR000868">
    <property type="entry name" value="Isochorismatase-like_dom"/>
</dbReference>
<dbReference type="EMBL" id="MU004303">
    <property type="protein sequence ID" value="KAF2659913.1"/>
    <property type="molecule type" value="Genomic_DNA"/>
</dbReference>
<feature type="compositionally biased region" description="Basic and acidic residues" evidence="2">
    <location>
        <begin position="692"/>
        <end position="704"/>
    </location>
</feature>
<reference evidence="4" key="1">
    <citation type="journal article" date="2020" name="Stud. Mycol.">
        <title>101 Dothideomycetes genomes: a test case for predicting lifestyles and emergence of pathogens.</title>
        <authorList>
            <person name="Haridas S."/>
            <person name="Albert R."/>
            <person name="Binder M."/>
            <person name="Bloem J."/>
            <person name="Labutti K."/>
            <person name="Salamov A."/>
            <person name="Andreopoulos B."/>
            <person name="Baker S."/>
            <person name="Barry K."/>
            <person name="Bills G."/>
            <person name="Bluhm B."/>
            <person name="Cannon C."/>
            <person name="Castanera R."/>
            <person name="Culley D."/>
            <person name="Daum C."/>
            <person name="Ezra D."/>
            <person name="Gonzalez J."/>
            <person name="Henrissat B."/>
            <person name="Kuo A."/>
            <person name="Liang C."/>
            <person name="Lipzen A."/>
            <person name="Lutzoni F."/>
            <person name="Magnuson J."/>
            <person name="Mondo S."/>
            <person name="Nolan M."/>
            <person name="Ohm R."/>
            <person name="Pangilinan J."/>
            <person name="Park H.-J."/>
            <person name="Ramirez L."/>
            <person name="Alfaro M."/>
            <person name="Sun H."/>
            <person name="Tritt A."/>
            <person name="Yoshinaga Y."/>
            <person name="Zwiers L.-H."/>
            <person name="Turgeon B."/>
            <person name="Goodwin S."/>
            <person name="Spatafora J."/>
            <person name="Crous P."/>
            <person name="Grigoriev I."/>
        </authorList>
    </citation>
    <scope>NUCLEOTIDE SEQUENCE</scope>
    <source>
        <strain evidence="4">CBS 122681</strain>
    </source>
</reference>
<feature type="domain" description="Fe2OG dioxygenase" evidence="3">
    <location>
        <begin position="640"/>
        <end position="759"/>
    </location>
</feature>
<evidence type="ECO:0000313" key="5">
    <source>
        <dbReference type="Proteomes" id="UP000799324"/>
    </source>
</evidence>
<dbReference type="Pfam" id="PF13532">
    <property type="entry name" value="2OG-FeII_Oxy_2"/>
    <property type="match status" value="1"/>
</dbReference>
<dbReference type="SUPFAM" id="SSF47616">
    <property type="entry name" value="GST C-terminal domain-like"/>
    <property type="match status" value="1"/>
</dbReference>
<sequence length="1006" mass="112470">MMALLDLISQNQPHFRTNQALLVIGLQNDFIQPDGRLPVSTRNGFLDRINVLAPKFRDAFSNVIWVQTLYEADRLANDPATGEGDAVVVGGLVDGVESSTDDDEDLPKDLLPQTQSRSSRNKQRALDLLKKVSTRRRVAPREAASEASQSSAAEDEELFLLRTPKKAPACLPKTPGAEFVDSVKANIAPSDCVFATTNYSAFLGTNLLSHLRGRLVTELFICGCLTNVSVLATVIDAVRHGIKINVIGDCLGFRKQNRHDEALKRMVEFFDADIVNSLDVLRKDKSDESQQDAEEESNSTAVEDKLEGLVAKLSLSAGSPNSQAVSDASRAESHLSDEQFGEKLAQGAVLPKQDTPATVTQNLVKSKIRMRSRTDKSKKVAEKPKRKENDKQPETGPGSTVAEPAAQPPNPLRAAETAAEKVARKPGIAKAESSDRLRANPTRKPLKSSVSHPALSGNTLATMDKTPSHVTRLTSALSKSGESNLNTTTNPPRSPARTQIAIEASETSDSASSSVHNIAIMSKKLPSLATLPVLRPGDRIAEGDSRIIYDFFPANFRHATDTSKPLQELIFRQLYNEVRWQKMFHQQGEVPRLVCCQGEFGAEGSMPVYRHPTDQALPLLHFSPKVQVIRKQAEKLVGHPLNHVLIQLYRTGNDYISEHSDKTLDIVRGSSIVNVSFGAQRTMRLRTKKSPKSKESEEAEERNTQRVALPHNSMFVLGLESNKKWLHGINADKRLAAERSEEEEAYSGIRVSLTFRHIGTFLDAENSTIWGQGATSKVQRDAREVINDDEDENEKMVRAFSRENHHSDIDWDEWYGDGFDVLHFRNAPEDLPILYASNLVAETNMVKVFLWEQKINHIVIESPADDKEYEYDRRICYRDNDVNHTEVTLVVAIVTYLNHYHPLDRDDRGRSGLASTFEVFVHVATALRHWNNRHVPESFAAFVNSLDSLEERQTFGPGPFAAGRRFSIGDCSVWPFLDEIVEKWEGWSEERYPTLTEYYRMLWKKK</sequence>
<dbReference type="PANTHER" id="PTHR31212:SF5">
    <property type="entry name" value="ISOCHORISMATASE FAMILY PROTEIN FAMILY (AFU_ORTHOLOGUE AFUA_3G14500)"/>
    <property type="match status" value="1"/>
</dbReference>
<feature type="region of interest" description="Disordered" evidence="2">
    <location>
        <begin position="317"/>
        <end position="496"/>
    </location>
</feature>
<dbReference type="Proteomes" id="UP000799324">
    <property type="component" value="Unassembled WGS sequence"/>
</dbReference>